<gene>
    <name evidence="1" type="ORF">Sviol_24010</name>
</gene>
<dbReference type="RefSeq" id="WP_189970332.1">
    <property type="nucleotide sequence ID" value="NZ_BMUA01000035.1"/>
</dbReference>
<organism evidence="1 2">
    <name type="scientific">Streptomyces violascens</name>
    <dbReference type="NCBI Taxonomy" id="67381"/>
    <lineage>
        <taxon>Bacteria</taxon>
        <taxon>Bacillati</taxon>
        <taxon>Actinomycetota</taxon>
        <taxon>Actinomycetes</taxon>
        <taxon>Kitasatosporales</taxon>
        <taxon>Streptomycetaceae</taxon>
        <taxon>Streptomyces</taxon>
    </lineage>
</organism>
<dbReference type="EMBL" id="BNDY01000003">
    <property type="protein sequence ID" value="GHI37993.1"/>
    <property type="molecule type" value="Genomic_DNA"/>
</dbReference>
<name>A0ABQ3QL44_9ACTN</name>
<evidence type="ECO:0000313" key="1">
    <source>
        <dbReference type="EMBL" id="GHI37993.1"/>
    </source>
</evidence>
<accession>A0ABQ3QL44</accession>
<reference evidence="1" key="1">
    <citation type="submission" date="2024-05" db="EMBL/GenBank/DDBJ databases">
        <title>Whole genome shotgun sequence of Streptomyces violascens NBRC 12920.</title>
        <authorList>
            <person name="Komaki H."/>
            <person name="Tamura T."/>
        </authorList>
    </citation>
    <scope>NUCLEOTIDE SEQUENCE</scope>
    <source>
        <strain evidence="1">NBRC 12920</strain>
    </source>
</reference>
<dbReference type="Proteomes" id="UP001050808">
    <property type="component" value="Unassembled WGS sequence"/>
</dbReference>
<keyword evidence="2" id="KW-1185">Reference proteome</keyword>
<comment type="caution">
    <text evidence="1">The sequence shown here is derived from an EMBL/GenBank/DDBJ whole genome shotgun (WGS) entry which is preliminary data.</text>
</comment>
<proteinExistence type="predicted"/>
<sequence length="368" mass="41012">MTNHETVYDPAADDWFDRRQQDLLDSLDSVLDIEAGLREVLLQSRNDTMTDGLDSVLDVEAGLAAILPRKAEPEAQPAQDVQELTSVEALLAAVSPPVRIALRRHPEVLRGAEARERIPELYRLKHAMVETTRRLQDSVVAGHIFLELALDTSLRFSGLARNLYEQLGAAGGFLNPRLDDEARRSLAEVLDFAGDLASVIDRASILTREVEYFSRARGSRGHQRPGRNNSRQQVQGELRQALSQVRDHAASLDRLMMSVFYTIEGFTLECLAKLQRILAREVGRRGFPRLALDDLHLFLDDFTTADLRDAALADVDLTGVHWSVHQTRWPEAVDVECLKAISTEVAPGSGIYVVRSGTATIREFAELV</sequence>
<evidence type="ECO:0000313" key="2">
    <source>
        <dbReference type="Proteomes" id="UP001050808"/>
    </source>
</evidence>
<protein>
    <submittedName>
        <fullName evidence="1">Uncharacterized protein</fullName>
    </submittedName>
</protein>